<reference evidence="2 3" key="1">
    <citation type="journal article" date="2018" name="Sci. Rep.">
        <title>Genomic signatures of local adaptation to the degree of environmental predictability in rotifers.</title>
        <authorList>
            <person name="Franch-Gras L."/>
            <person name="Hahn C."/>
            <person name="Garcia-Roger E.M."/>
            <person name="Carmona M.J."/>
            <person name="Serra M."/>
            <person name="Gomez A."/>
        </authorList>
    </citation>
    <scope>NUCLEOTIDE SEQUENCE [LARGE SCALE GENOMIC DNA]</scope>
    <source>
        <strain evidence="2">HYR1</strain>
    </source>
</reference>
<keyword evidence="3" id="KW-1185">Reference proteome</keyword>
<dbReference type="AlphaFoldDB" id="A0A3M7RBJ7"/>
<feature type="region of interest" description="Disordered" evidence="1">
    <location>
        <begin position="72"/>
        <end position="96"/>
    </location>
</feature>
<evidence type="ECO:0000313" key="3">
    <source>
        <dbReference type="Proteomes" id="UP000276133"/>
    </source>
</evidence>
<name>A0A3M7RBJ7_BRAPC</name>
<evidence type="ECO:0000256" key="1">
    <source>
        <dbReference type="SAM" id="MobiDB-lite"/>
    </source>
</evidence>
<dbReference type="EMBL" id="REGN01003776">
    <property type="protein sequence ID" value="RNA20821.1"/>
    <property type="molecule type" value="Genomic_DNA"/>
</dbReference>
<accession>A0A3M7RBJ7</accession>
<evidence type="ECO:0000313" key="2">
    <source>
        <dbReference type="EMBL" id="RNA20821.1"/>
    </source>
</evidence>
<proteinExistence type="predicted"/>
<sequence>MVNLFSITPDQTIVPRKKTRRETRIDPTPALIINVYLREVFQLDAVNIFKRLGRSCTLHGSAIELRQPVHVPVQRPAPAGDAEKEDPEYVDVADET</sequence>
<gene>
    <name evidence="2" type="ORF">BpHYR1_007315</name>
</gene>
<comment type="caution">
    <text evidence="2">The sequence shown here is derived from an EMBL/GenBank/DDBJ whole genome shotgun (WGS) entry which is preliminary data.</text>
</comment>
<organism evidence="2 3">
    <name type="scientific">Brachionus plicatilis</name>
    <name type="common">Marine rotifer</name>
    <name type="synonym">Brachionus muelleri</name>
    <dbReference type="NCBI Taxonomy" id="10195"/>
    <lineage>
        <taxon>Eukaryota</taxon>
        <taxon>Metazoa</taxon>
        <taxon>Spiralia</taxon>
        <taxon>Gnathifera</taxon>
        <taxon>Rotifera</taxon>
        <taxon>Eurotatoria</taxon>
        <taxon>Monogononta</taxon>
        <taxon>Pseudotrocha</taxon>
        <taxon>Ploima</taxon>
        <taxon>Brachionidae</taxon>
        <taxon>Brachionus</taxon>
    </lineage>
</organism>
<dbReference type="Proteomes" id="UP000276133">
    <property type="component" value="Unassembled WGS sequence"/>
</dbReference>
<protein>
    <submittedName>
        <fullName evidence="2">Uncharacterized protein</fullName>
    </submittedName>
</protein>
<feature type="compositionally biased region" description="Acidic residues" evidence="1">
    <location>
        <begin position="83"/>
        <end position="96"/>
    </location>
</feature>